<organism evidence="1">
    <name type="scientific">Amphora coffeiformis</name>
    <dbReference type="NCBI Taxonomy" id="265554"/>
    <lineage>
        <taxon>Eukaryota</taxon>
        <taxon>Sar</taxon>
        <taxon>Stramenopiles</taxon>
        <taxon>Ochrophyta</taxon>
        <taxon>Bacillariophyta</taxon>
        <taxon>Bacillariophyceae</taxon>
        <taxon>Bacillariophycidae</taxon>
        <taxon>Thalassiophysales</taxon>
        <taxon>Catenulaceae</taxon>
        <taxon>Amphora</taxon>
    </lineage>
</organism>
<dbReference type="EMBL" id="HBIM01001361">
    <property type="protein sequence ID" value="CAE0402950.1"/>
    <property type="molecule type" value="Transcribed_RNA"/>
</dbReference>
<accession>A0A7S3P2Z0</accession>
<gene>
    <name evidence="1" type="ORF">ACOF00016_LOCUS1182</name>
</gene>
<proteinExistence type="predicted"/>
<evidence type="ECO:0000313" key="1">
    <source>
        <dbReference type="EMBL" id="CAE0402950.1"/>
    </source>
</evidence>
<reference evidence="1" key="1">
    <citation type="submission" date="2021-01" db="EMBL/GenBank/DDBJ databases">
        <authorList>
            <person name="Corre E."/>
            <person name="Pelletier E."/>
            <person name="Niang G."/>
            <person name="Scheremetjew M."/>
            <person name="Finn R."/>
            <person name="Kale V."/>
            <person name="Holt S."/>
            <person name="Cochrane G."/>
            <person name="Meng A."/>
            <person name="Brown T."/>
            <person name="Cohen L."/>
        </authorList>
    </citation>
    <scope>NUCLEOTIDE SEQUENCE</scope>
    <source>
        <strain evidence="1">CCMP127</strain>
    </source>
</reference>
<name>A0A7S3P2Z0_9STRA</name>
<sequence length="295" mass="32550">MDIARGCVEAGCPDCWKEGCGLDGVCGQCADCLEAVNPCMEYFADAIWILGSPLAFPCIFLFSPDPENQEQRQGPGGGWQITMMGAPCKKPLTCCFATACPWCAQWMARYRALGGDMTKYKLWQGYHDGPQCLARRCPSAPITIEAGTYGEQNCPHAFLCLEVCCLGCYYSVCCAHDVTRRYMRDEHGLGRDATEIRVDKCTGFFGQIMHYCCMCALCSCCASCCLSLCAPDSDGAQECSGELGRASRACFSIARTLWRGIQSVRVIAMGCMVAQQFYEIDHRQPEPPKTEKMER</sequence>
<dbReference type="AlphaFoldDB" id="A0A7S3P2Z0"/>
<protein>
    <submittedName>
        <fullName evidence="1">Uncharacterized protein</fullName>
    </submittedName>
</protein>